<dbReference type="SUPFAM" id="SSF81653">
    <property type="entry name" value="Calcium ATPase, transduction domain A"/>
    <property type="match status" value="1"/>
</dbReference>
<evidence type="ECO:0000256" key="8">
    <source>
        <dbReference type="ARBA" id="ARBA00022837"/>
    </source>
</evidence>
<dbReference type="InterPro" id="IPR006408">
    <property type="entry name" value="P-type_ATPase_IIB"/>
</dbReference>
<dbReference type="Gene3D" id="2.70.150.10">
    <property type="entry name" value="Calcium-transporting ATPase, cytoplasmic transduction domain A"/>
    <property type="match status" value="1"/>
</dbReference>
<dbReference type="FunFam" id="2.70.150.10:FF:000028">
    <property type="entry name" value="Calcium-transporting ATPase"/>
    <property type="match status" value="1"/>
</dbReference>
<dbReference type="FunFam" id="1.20.1110.10:FF:000039">
    <property type="entry name" value="Calcium-transporting ATPase"/>
    <property type="match status" value="1"/>
</dbReference>
<dbReference type="InterPro" id="IPR008250">
    <property type="entry name" value="ATPase_P-typ_transduc_dom_A_sf"/>
</dbReference>
<gene>
    <name evidence="20" type="primary">pmc1</name>
    <name evidence="20" type="ORF">Hypma_006458</name>
</gene>
<dbReference type="FunCoup" id="A0A369JXA0">
    <property type="interactions" value="360"/>
</dbReference>
<dbReference type="PRINTS" id="PR00120">
    <property type="entry name" value="HATPASE"/>
</dbReference>
<evidence type="ECO:0000256" key="1">
    <source>
        <dbReference type="ARBA" id="ARBA00004128"/>
    </source>
</evidence>
<feature type="domain" description="Cation-transporting P-type ATPase N-terminal" evidence="19">
    <location>
        <begin position="269"/>
        <end position="341"/>
    </location>
</feature>
<feature type="region of interest" description="Disordered" evidence="18">
    <location>
        <begin position="1"/>
        <end position="107"/>
    </location>
</feature>
<dbReference type="InterPro" id="IPR006068">
    <property type="entry name" value="ATPase_P-typ_cation-transptr_C"/>
</dbReference>
<comment type="subcellular location">
    <subcellularLocation>
        <location evidence="17">Membrane</location>
        <topology evidence="17">Multi-pass membrane protein</topology>
    </subcellularLocation>
    <subcellularLocation>
        <location evidence="1">Vacuole membrane</location>
        <topology evidence="1">Multi-pass membrane protein</topology>
    </subcellularLocation>
</comment>
<evidence type="ECO:0000256" key="18">
    <source>
        <dbReference type="SAM" id="MobiDB-lite"/>
    </source>
</evidence>
<evidence type="ECO:0000256" key="13">
    <source>
        <dbReference type="ARBA" id="ARBA00023065"/>
    </source>
</evidence>
<dbReference type="GO" id="GO:0046872">
    <property type="term" value="F:metal ion binding"/>
    <property type="evidence" value="ECO:0007669"/>
    <property type="project" value="UniProtKB-KW"/>
</dbReference>
<comment type="caution">
    <text evidence="17">Lacks conserved residue(s) required for the propagation of feature annotation.</text>
</comment>
<dbReference type="EMBL" id="LUEZ02000040">
    <property type="protein sequence ID" value="RDB25860.1"/>
    <property type="molecule type" value="Genomic_DNA"/>
</dbReference>
<feature type="region of interest" description="Disordered" evidence="18">
    <location>
        <begin position="119"/>
        <end position="170"/>
    </location>
</feature>
<dbReference type="SFLD" id="SFLDG00002">
    <property type="entry name" value="C1.7:_P-type_atpase_like"/>
    <property type="match status" value="1"/>
</dbReference>
<dbReference type="GO" id="GO:0005524">
    <property type="term" value="F:ATP binding"/>
    <property type="evidence" value="ECO:0007669"/>
    <property type="project" value="UniProtKB-KW"/>
</dbReference>
<dbReference type="GO" id="GO:0005886">
    <property type="term" value="C:plasma membrane"/>
    <property type="evidence" value="ECO:0007669"/>
    <property type="project" value="TreeGrafter"/>
</dbReference>
<organism evidence="20 21">
    <name type="scientific">Hypsizygus marmoreus</name>
    <name type="common">White beech mushroom</name>
    <name type="synonym">Agaricus marmoreus</name>
    <dbReference type="NCBI Taxonomy" id="39966"/>
    <lineage>
        <taxon>Eukaryota</taxon>
        <taxon>Fungi</taxon>
        <taxon>Dikarya</taxon>
        <taxon>Basidiomycota</taxon>
        <taxon>Agaricomycotina</taxon>
        <taxon>Agaricomycetes</taxon>
        <taxon>Agaricomycetidae</taxon>
        <taxon>Agaricales</taxon>
        <taxon>Tricholomatineae</taxon>
        <taxon>Lyophyllaceae</taxon>
        <taxon>Hypsizygus</taxon>
    </lineage>
</organism>
<keyword evidence="6" id="KW-0479">Metal-binding</keyword>
<dbReference type="OrthoDB" id="3352408at2759"/>
<feature type="transmembrane region" description="Helical" evidence="17">
    <location>
        <begin position="1170"/>
        <end position="1189"/>
    </location>
</feature>
<dbReference type="Proteomes" id="UP000076154">
    <property type="component" value="Unassembled WGS sequence"/>
</dbReference>
<dbReference type="GO" id="GO:0006874">
    <property type="term" value="P:intracellular calcium ion homeostasis"/>
    <property type="evidence" value="ECO:0007669"/>
    <property type="project" value="TreeGrafter"/>
</dbReference>
<comment type="catalytic activity">
    <reaction evidence="16 17">
        <text>Ca(2+)(in) + ATP + H2O = Ca(2+)(out) + ADP + phosphate + H(+)</text>
        <dbReference type="Rhea" id="RHEA:18105"/>
        <dbReference type="ChEBI" id="CHEBI:15377"/>
        <dbReference type="ChEBI" id="CHEBI:15378"/>
        <dbReference type="ChEBI" id="CHEBI:29108"/>
        <dbReference type="ChEBI" id="CHEBI:30616"/>
        <dbReference type="ChEBI" id="CHEBI:43474"/>
        <dbReference type="ChEBI" id="CHEBI:456216"/>
        <dbReference type="EC" id="7.2.2.10"/>
    </reaction>
</comment>
<evidence type="ECO:0000256" key="10">
    <source>
        <dbReference type="ARBA" id="ARBA00022842"/>
    </source>
</evidence>
<feature type="transmembrane region" description="Helical" evidence="17">
    <location>
        <begin position="325"/>
        <end position="342"/>
    </location>
</feature>
<keyword evidence="21" id="KW-1185">Reference proteome</keyword>
<keyword evidence="3" id="KW-0926">Vacuole</keyword>
<accession>A0A369JXA0</accession>
<dbReference type="InterPro" id="IPR059000">
    <property type="entry name" value="ATPase_P-type_domA"/>
</dbReference>
<feature type="transmembrane region" description="Helical" evidence="17">
    <location>
        <begin position="1242"/>
        <end position="1262"/>
    </location>
</feature>
<dbReference type="Gene3D" id="3.40.1110.10">
    <property type="entry name" value="Calcium-transporting ATPase, cytoplasmic domain N"/>
    <property type="match status" value="1"/>
</dbReference>
<dbReference type="SUPFAM" id="SSF81660">
    <property type="entry name" value="Metal cation-transporting ATPase, ATP-binding domain N"/>
    <property type="match status" value="1"/>
</dbReference>
<dbReference type="CDD" id="cd02081">
    <property type="entry name" value="P-type_ATPase_Ca_PMCA-like"/>
    <property type="match status" value="1"/>
</dbReference>
<keyword evidence="11" id="KW-1278">Translocase</keyword>
<dbReference type="Gene3D" id="3.40.50.1000">
    <property type="entry name" value="HAD superfamily/HAD-like"/>
    <property type="match status" value="1"/>
</dbReference>
<dbReference type="PANTHER" id="PTHR24093:SF369">
    <property type="entry name" value="CALCIUM-TRANSPORTING ATPASE"/>
    <property type="match status" value="1"/>
</dbReference>
<dbReference type="Gene3D" id="1.20.1110.10">
    <property type="entry name" value="Calcium-transporting ATPase, transmembrane domain"/>
    <property type="match status" value="1"/>
</dbReference>
<dbReference type="FunFam" id="3.40.50.1000:FF:000018">
    <property type="entry name" value="Calcium-transporting ATPase"/>
    <property type="match status" value="1"/>
</dbReference>
<name>A0A369JXA0_HYPMA</name>
<dbReference type="InterPro" id="IPR036412">
    <property type="entry name" value="HAD-like_sf"/>
</dbReference>
<dbReference type="SFLD" id="SFLDS00003">
    <property type="entry name" value="Haloacid_Dehalogenase"/>
    <property type="match status" value="1"/>
</dbReference>
<reference evidence="20" key="1">
    <citation type="submission" date="2018-04" db="EMBL/GenBank/DDBJ databases">
        <title>Whole genome sequencing of Hypsizygus marmoreus.</title>
        <authorList>
            <person name="Choi I.-G."/>
            <person name="Min B."/>
            <person name="Kim J.-G."/>
            <person name="Kim S."/>
            <person name="Oh Y.-L."/>
            <person name="Kong W.-S."/>
            <person name="Park H."/>
            <person name="Jeong J."/>
            <person name="Song E.-S."/>
        </authorList>
    </citation>
    <scope>NUCLEOTIDE SEQUENCE [LARGE SCALE GENOMIC DNA]</scope>
    <source>
        <strain evidence="20">51987-8</strain>
    </source>
</reference>
<dbReference type="PRINTS" id="PR00119">
    <property type="entry name" value="CATATPASE"/>
</dbReference>
<dbReference type="Pfam" id="PF13246">
    <property type="entry name" value="Cation_ATPase"/>
    <property type="match status" value="1"/>
</dbReference>
<feature type="region of interest" description="Disordered" evidence="18">
    <location>
        <begin position="1357"/>
        <end position="1411"/>
    </location>
</feature>
<feature type="transmembrane region" description="Helical" evidence="17">
    <location>
        <begin position="362"/>
        <end position="380"/>
    </location>
</feature>
<dbReference type="STRING" id="39966.A0A369JXA0"/>
<feature type="transmembrane region" description="Helical" evidence="17">
    <location>
        <begin position="1209"/>
        <end position="1227"/>
    </location>
</feature>
<evidence type="ECO:0000256" key="15">
    <source>
        <dbReference type="ARBA" id="ARBA00038148"/>
    </source>
</evidence>
<feature type="transmembrane region" description="Helical" evidence="17">
    <location>
        <begin position="572"/>
        <end position="600"/>
    </location>
</feature>
<evidence type="ECO:0000313" key="20">
    <source>
        <dbReference type="EMBL" id="RDB25860.1"/>
    </source>
</evidence>
<evidence type="ECO:0000256" key="17">
    <source>
        <dbReference type="RuleBase" id="RU361146"/>
    </source>
</evidence>
<dbReference type="InterPro" id="IPR023298">
    <property type="entry name" value="ATPase_P-typ_TM_dom_sf"/>
</dbReference>
<keyword evidence="5 17" id="KW-0812">Transmembrane</keyword>
<keyword evidence="13 17" id="KW-0406">Ion transport</keyword>
<evidence type="ECO:0000256" key="9">
    <source>
        <dbReference type="ARBA" id="ARBA00022840"/>
    </source>
</evidence>
<dbReference type="Pfam" id="PF00690">
    <property type="entry name" value="Cation_ATPase_N"/>
    <property type="match status" value="1"/>
</dbReference>
<proteinExistence type="inferred from homology"/>
<sequence>MPRDDIPSIAIIEDSTSNVVDNNQTDAGLLSPNAPRSPAATDTGDDSSSLNVPPPSPTLSTRSSGSVHFNTSTALRDNNPEEPSSHLRKASNATFNSVSTIPDSSNAAELAERRTMDSGITAVPSEGHAQDEKKKGKKKKGKKGGEEDDEPKLTTHQFELEQDRNTDPAPFAFRPYELAHMLDPKNMDALTQYGGTEGLLRGLGTNAETGLSKDALAVNSGAVAHHALFVAREKEKAKAEKKAKGWKGAGHGASHRHKTEKGKQSTESAESEKEVPESTPPSPTDESIYDVSVDERRRVYGPNILPTRPSKSLLQLMWMALKDKVLVLLSIAAVVSLALGLFQDFGTPRPEGEAPVDWVEGVAIMVAVAIVVIVGSVNDWQKERQFKTLNDKKEERGVKVIRDGDERVIDIKEVVVGDIALLEPGEIIPCDGVFLSGHNVKCDESGATGESDAIKKLSYEDCIEHTKQGGKQAAHTDCFVVSGSKVLEGVGRYVVVAVGTKSFNGRIMMALRGDTENTPLQLKLNALAELIAKIGSVAGLILFSALMIRFFVQLGTGTPTRTPNQKGIAFVNILIISVTLIVVAVPEGLPLAVTLALAFATKRMTYEKLLVRVLGSCETMANASVVCTDKTGTLTQNVMTVVAGSVGIHAKFVRQLEENAERTNADGKDDEDSDKRRAERDGQPRKHRDDFSIDQAQLNTVLPASLRVLFNEAIAINSTAFEDVDTESGEVVFVGSKTETALLQFAKELGWGSFRETREKAEVVQMIPFSSERKAMGVVVKKKNGKGYRVYMKGASEILSRKCTRHVVVNQPGQADAEKEKGEDEVIETKAIDELAKENISRTIIFYANQTLRTIALCYRDFESWPPAGMAQDENEEVPFEDLAKDLVLIGITGIEDPLRDGVRDAVAKCHRAGVTVKMCTGDNVLTARSIATQCGIFTPGGIIMEGPVFRKLNQAEMVEIVPRLQVLARSSPEDKKVLVETLKSIGEIVGVTGDGTNDGPALKTAHVGFSMGIAGTEVAKEASDIILMDDNFASIVKAIMWGRCVNDAVRKFLQFQISTNVTAVIITFVSAVASAEEESVLSAVQLLWINIIMDTFAALALATDPATESLLDRMPDKQTAPLFSVNMYKQIMWQSIYQITVILIFHFLGFTILGLSNTGDVKADKHSHLVVKTLVFNAFVFAQIFNSVNCRRLDRKLNIFEGIFRNRYFLIITFIEIAVQILIVFVGGDAFQVTRIAGREWGISLALGVVAIPLGALIRLMPNGPFEKLFKKLGLLGRRRALPTISPEAEEAWSGAVALVRGDLGTFAKLRGGRLRSSSYVIKSRLSRKSQEQQPPLRVSSLMTMVPTLIAGTIATGQKTKQSGSLSDPADSDPSKSSAALWEGRLQLHPDTPHDDPAYQRYGAGNQNMS</sequence>
<dbReference type="FunFam" id="3.40.1110.10:FF:000031">
    <property type="entry name" value="Calcium-transporting ATPase"/>
    <property type="match status" value="1"/>
</dbReference>
<evidence type="ECO:0000256" key="12">
    <source>
        <dbReference type="ARBA" id="ARBA00022989"/>
    </source>
</evidence>
<evidence type="ECO:0000256" key="6">
    <source>
        <dbReference type="ARBA" id="ARBA00022723"/>
    </source>
</evidence>
<dbReference type="InterPro" id="IPR023299">
    <property type="entry name" value="ATPase_P-typ_cyto_dom_N"/>
</dbReference>
<keyword evidence="10" id="KW-0460">Magnesium</keyword>
<keyword evidence="4 17" id="KW-0109">Calcium transport</keyword>
<dbReference type="PANTHER" id="PTHR24093">
    <property type="entry name" value="CATION TRANSPORTING ATPASE"/>
    <property type="match status" value="1"/>
</dbReference>
<dbReference type="InterPro" id="IPR001757">
    <property type="entry name" value="P_typ_ATPase"/>
</dbReference>
<dbReference type="Pfam" id="PF00689">
    <property type="entry name" value="Cation_ATPase_C"/>
    <property type="match status" value="1"/>
</dbReference>
<dbReference type="InParanoid" id="A0A369JXA0"/>
<evidence type="ECO:0000256" key="16">
    <source>
        <dbReference type="ARBA" id="ARBA00048694"/>
    </source>
</evidence>
<dbReference type="InterPro" id="IPR018303">
    <property type="entry name" value="ATPase_P-typ_P_site"/>
</dbReference>
<evidence type="ECO:0000256" key="3">
    <source>
        <dbReference type="ARBA" id="ARBA00022554"/>
    </source>
</evidence>
<comment type="caution">
    <text evidence="20">The sequence shown here is derived from an EMBL/GenBank/DDBJ whole genome shotgun (WGS) entry which is preliminary data.</text>
</comment>
<keyword evidence="9 17" id="KW-0067">ATP-binding</keyword>
<dbReference type="PROSITE" id="PS00154">
    <property type="entry name" value="ATPASE_E1_E2"/>
    <property type="match status" value="1"/>
</dbReference>
<dbReference type="GO" id="GO:0005388">
    <property type="term" value="F:P-type calcium transporter activity"/>
    <property type="evidence" value="ECO:0007669"/>
    <property type="project" value="UniProtKB-EC"/>
</dbReference>
<evidence type="ECO:0000256" key="2">
    <source>
        <dbReference type="ARBA" id="ARBA00022448"/>
    </source>
</evidence>
<feature type="compositionally biased region" description="Basic and acidic residues" evidence="18">
    <location>
        <begin position="1387"/>
        <end position="1399"/>
    </location>
</feature>
<keyword evidence="14 17" id="KW-0472">Membrane</keyword>
<keyword evidence="2 17" id="KW-0813">Transport</keyword>
<dbReference type="GO" id="GO:0016887">
    <property type="term" value="F:ATP hydrolysis activity"/>
    <property type="evidence" value="ECO:0007669"/>
    <property type="project" value="InterPro"/>
</dbReference>
<evidence type="ECO:0000313" key="21">
    <source>
        <dbReference type="Proteomes" id="UP000076154"/>
    </source>
</evidence>
<dbReference type="InterPro" id="IPR023214">
    <property type="entry name" value="HAD_sf"/>
</dbReference>
<feature type="transmembrane region" description="Helical" evidence="17">
    <location>
        <begin position="530"/>
        <end position="552"/>
    </location>
</feature>
<protein>
    <recommendedName>
        <fullName evidence="17">Calcium-transporting ATPase</fullName>
        <ecNumber evidence="17">7.2.2.10</ecNumber>
    </recommendedName>
</protein>
<comment type="similarity">
    <text evidence="15 17">Belongs to the cation transport ATPase (P-type) (TC 3.A.3) family.</text>
</comment>
<comment type="function">
    <text evidence="17">Catalyzes the hydrolysis of ATP coupled with the transport of calcium.</text>
</comment>
<keyword evidence="8 17" id="KW-0106">Calcium</keyword>
<dbReference type="SMART" id="SM00831">
    <property type="entry name" value="Cation_ATPase_N"/>
    <property type="match status" value="1"/>
</dbReference>
<feature type="compositionally biased region" description="Basic and acidic residues" evidence="18">
    <location>
        <begin position="659"/>
        <end position="691"/>
    </location>
</feature>
<dbReference type="SFLD" id="SFLDF00027">
    <property type="entry name" value="p-type_atpase"/>
    <property type="match status" value="1"/>
</dbReference>
<feature type="region of interest" description="Disordered" evidence="18">
    <location>
        <begin position="659"/>
        <end position="692"/>
    </location>
</feature>
<feature type="compositionally biased region" description="Polar residues" evidence="18">
    <location>
        <begin position="67"/>
        <end position="76"/>
    </location>
</feature>
<dbReference type="InterPro" id="IPR044492">
    <property type="entry name" value="P_typ_ATPase_HD_dom"/>
</dbReference>
<evidence type="ECO:0000256" key="14">
    <source>
        <dbReference type="ARBA" id="ARBA00023136"/>
    </source>
</evidence>
<keyword evidence="7 17" id="KW-0547">Nucleotide-binding</keyword>
<dbReference type="NCBIfam" id="TIGR01494">
    <property type="entry name" value="ATPase_P-type"/>
    <property type="match status" value="1"/>
</dbReference>
<evidence type="ECO:0000256" key="7">
    <source>
        <dbReference type="ARBA" id="ARBA00022741"/>
    </source>
</evidence>
<evidence type="ECO:0000259" key="19">
    <source>
        <dbReference type="SMART" id="SM00831"/>
    </source>
</evidence>
<evidence type="ECO:0000256" key="4">
    <source>
        <dbReference type="ARBA" id="ARBA00022568"/>
    </source>
</evidence>
<evidence type="ECO:0000256" key="5">
    <source>
        <dbReference type="ARBA" id="ARBA00022692"/>
    </source>
</evidence>
<dbReference type="NCBIfam" id="TIGR01517">
    <property type="entry name" value="ATPase-IIB_Ca"/>
    <property type="match status" value="1"/>
</dbReference>
<feature type="transmembrane region" description="Helical" evidence="17">
    <location>
        <begin position="1137"/>
        <end position="1158"/>
    </location>
</feature>
<keyword evidence="12 17" id="KW-1133">Transmembrane helix</keyword>
<dbReference type="EC" id="7.2.2.10" evidence="17"/>
<evidence type="ECO:0000256" key="11">
    <source>
        <dbReference type="ARBA" id="ARBA00022967"/>
    </source>
</evidence>
<dbReference type="SUPFAM" id="SSF56784">
    <property type="entry name" value="HAD-like"/>
    <property type="match status" value="1"/>
</dbReference>
<dbReference type="GO" id="GO:0005774">
    <property type="term" value="C:vacuolar membrane"/>
    <property type="evidence" value="ECO:0007669"/>
    <property type="project" value="UniProtKB-SubCell"/>
</dbReference>
<dbReference type="Pfam" id="PF00122">
    <property type="entry name" value="E1-E2_ATPase"/>
    <property type="match status" value="1"/>
</dbReference>
<feature type="compositionally biased region" description="Polar residues" evidence="18">
    <location>
        <begin position="91"/>
        <end position="107"/>
    </location>
</feature>
<dbReference type="InterPro" id="IPR004014">
    <property type="entry name" value="ATPase_P-typ_cation-transptr_N"/>
</dbReference>
<dbReference type="SUPFAM" id="SSF81665">
    <property type="entry name" value="Calcium ATPase, transmembrane domain M"/>
    <property type="match status" value="1"/>
</dbReference>
<feature type="region of interest" description="Disordered" evidence="18">
    <location>
        <begin position="239"/>
        <end position="292"/>
    </location>
</feature>
<feature type="compositionally biased region" description="Polar residues" evidence="18">
    <location>
        <begin position="14"/>
        <end position="26"/>
    </location>
</feature>